<proteinExistence type="predicted"/>
<dbReference type="EMBL" id="HE805506">
    <property type="protein sequence ID" value="CCH51013.1"/>
    <property type="molecule type" value="Genomic_DNA"/>
</dbReference>
<feature type="compositionally biased region" description="Polar residues" evidence="1">
    <location>
        <begin position="78"/>
        <end position="102"/>
    </location>
</feature>
<feature type="region of interest" description="Disordered" evidence="1">
    <location>
        <begin position="16"/>
        <end position="221"/>
    </location>
</feature>
<feature type="compositionally biased region" description="Polar residues" evidence="1">
    <location>
        <begin position="128"/>
        <end position="138"/>
    </location>
</feature>
<gene>
    <name evidence="2" type="primary">dac</name>
</gene>
<dbReference type="AlphaFoldDB" id="L0P0X9"/>
<accession>L0P0X9</accession>
<feature type="non-terminal residue" evidence="2">
    <location>
        <position position="221"/>
    </location>
</feature>
<reference evidence="2" key="2">
    <citation type="submission" date="2012-04" db="EMBL/GenBank/DDBJ databases">
        <authorList>
            <person name="Sharma P."/>
        </authorList>
    </citation>
    <scope>NUCLEOTIDE SEQUENCE</scope>
</reference>
<reference evidence="2" key="1">
    <citation type="journal article" date="2012" name="Evol. Dev.">
        <title>Evolution of the chelicera: a dachshund domain is retained in the deutocerebral appendage of Opiliones (Arthropoda, Chelicerata).</title>
        <authorList>
            <person name="Sharma P.P."/>
            <person name="Schwager E.E."/>
            <person name="Extavour C.G."/>
            <person name="Giribet G."/>
        </authorList>
    </citation>
    <scope>NUCLEOTIDE SEQUENCE</scope>
</reference>
<evidence type="ECO:0000256" key="1">
    <source>
        <dbReference type="SAM" id="MobiDB-lite"/>
    </source>
</evidence>
<organism evidence="2">
    <name type="scientific">Phalangium opilio</name>
    <name type="common">Brown Daddy-long-legs</name>
    <dbReference type="NCBI Taxonomy" id="118624"/>
    <lineage>
        <taxon>Eukaryota</taxon>
        <taxon>Metazoa</taxon>
        <taxon>Ecdysozoa</taxon>
        <taxon>Arthropoda</taxon>
        <taxon>Chelicerata</taxon>
        <taxon>Arachnida</taxon>
        <taxon>Opiliones</taxon>
        <taxon>Palpatores</taxon>
        <taxon>Phalangioidea</taxon>
        <taxon>Phalangiidae</taxon>
        <taxon>Phalangium</taxon>
    </lineage>
</organism>
<feature type="compositionally biased region" description="Polar residues" evidence="1">
    <location>
        <begin position="52"/>
        <end position="70"/>
    </location>
</feature>
<protein>
    <submittedName>
        <fullName evidence="2">Dachshund</fullName>
    </submittedName>
</protein>
<feature type="non-terminal residue" evidence="2">
    <location>
        <position position="1"/>
    </location>
</feature>
<name>L0P0X9_PHAOP</name>
<evidence type="ECO:0000313" key="2">
    <source>
        <dbReference type="EMBL" id="CCH51013.1"/>
    </source>
</evidence>
<sequence>LAIFQPRIPFWDLVFDSDRDRSNSSSCGSNYHPKPSIPREDEEEQVKDLTTGKITSQVVKTIPSPSTGSSVAMDGSVSDGSSTPSMGLSSPHSMQPSPNPDSSGVIGEPPPSNHPVSTPGTPPILTSCPPTVVNNLNHRNGALSPCPKSAPPSLSPTSTGAGCLSSVVGPGGPHPHAPRSVSPGGPISLTGKGSSASPYSLPAGVSPVSVGGLVMPRHDAL</sequence>